<proteinExistence type="predicted"/>
<evidence type="ECO:0000313" key="2">
    <source>
        <dbReference type="Proteomes" id="UP001143474"/>
    </source>
</evidence>
<comment type="caution">
    <text evidence="1">The sequence shown here is derived from an EMBL/GenBank/DDBJ whole genome shotgun (WGS) entry which is preliminary data.</text>
</comment>
<dbReference type="RefSeq" id="WP_271221487.1">
    <property type="nucleotide sequence ID" value="NZ_BAAAVD010000035.1"/>
</dbReference>
<dbReference type="AlphaFoldDB" id="A0A9W6I942"/>
<dbReference type="EMBL" id="BSEV01000021">
    <property type="protein sequence ID" value="GLK13190.1"/>
    <property type="molecule type" value="Genomic_DNA"/>
</dbReference>
<reference evidence="1" key="2">
    <citation type="submission" date="2023-01" db="EMBL/GenBank/DDBJ databases">
        <authorList>
            <person name="Sun Q."/>
            <person name="Evtushenko L."/>
        </authorList>
    </citation>
    <scope>NUCLEOTIDE SEQUENCE</scope>
    <source>
        <strain evidence="1">VKM Ac-2007</strain>
    </source>
</reference>
<evidence type="ECO:0000313" key="1">
    <source>
        <dbReference type="EMBL" id="GLK13190.1"/>
    </source>
</evidence>
<organism evidence="1 2">
    <name type="scientific">Streptosporangium carneum</name>
    <dbReference type="NCBI Taxonomy" id="47481"/>
    <lineage>
        <taxon>Bacteria</taxon>
        <taxon>Bacillati</taxon>
        <taxon>Actinomycetota</taxon>
        <taxon>Actinomycetes</taxon>
        <taxon>Streptosporangiales</taxon>
        <taxon>Streptosporangiaceae</taxon>
        <taxon>Streptosporangium</taxon>
    </lineage>
</organism>
<dbReference type="Proteomes" id="UP001143474">
    <property type="component" value="Unassembled WGS sequence"/>
</dbReference>
<dbReference type="SUPFAM" id="SSF52540">
    <property type="entry name" value="P-loop containing nucleoside triphosphate hydrolases"/>
    <property type="match status" value="1"/>
</dbReference>
<gene>
    <name evidence="1" type="ORF">GCM10017600_66010</name>
</gene>
<evidence type="ECO:0008006" key="3">
    <source>
        <dbReference type="Google" id="ProtNLM"/>
    </source>
</evidence>
<reference evidence="1" key="1">
    <citation type="journal article" date="2014" name="Int. J. Syst. Evol. Microbiol.">
        <title>Complete genome sequence of Corynebacterium casei LMG S-19264T (=DSM 44701T), isolated from a smear-ripened cheese.</title>
        <authorList>
            <consortium name="US DOE Joint Genome Institute (JGI-PGF)"/>
            <person name="Walter F."/>
            <person name="Albersmeier A."/>
            <person name="Kalinowski J."/>
            <person name="Ruckert C."/>
        </authorList>
    </citation>
    <scope>NUCLEOTIDE SEQUENCE</scope>
    <source>
        <strain evidence="1">VKM Ac-2007</strain>
    </source>
</reference>
<protein>
    <recommendedName>
        <fullName evidence="3">FomB family phosphonate monophosphate kinase</fullName>
    </recommendedName>
</protein>
<dbReference type="NCBIfam" id="NF000361">
    <property type="entry name" value="self_FomB_kinase"/>
    <property type="match status" value="1"/>
</dbReference>
<name>A0A9W6I942_9ACTN</name>
<sequence>MTLDLRDLPLRSSRTVDLNLTRVAISTNLEEFDAYAYFSREAPDSVAPDYEIYCIDLGRDGFDVEELAGHADRSLRAKRFRTGYYLNHVFGEPAYLITEGTRSYVFGHRLERTVWPYFVKRILTDFAVDNGYLHLKSGAFTLDDGGATLLVGPNGGGKTVFLTQACLNGARFLTNTHLLVRDGVAYGVPSAVRVRRDAFFGELIDRHRLTKHVESGDYVAGPELLFPGRPVDSAPIRNVVITDHNPSGRRGIEEMSPRQAEMFLDQFAFAMNAYGLKDDLMTHCGGDVRRFTGSLETMRRQLAETVGGARCLRVNVDMRDEVSRAEVLKELGAGRPALSEGRSRG</sequence>
<keyword evidence="2" id="KW-1185">Reference proteome</keyword>
<accession>A0A9W6I942</accession>
<dbReference type="InterPro" id="IPR027417">
    <property type="entry name" value="P-loop_NTPase"/>
</dbReference>